<name>F3ZVG5_MAHA5</name>
<dbReference type="AlphaFoldDB" id="F3ZVG5"/>
<dbReference type="EMBL" id="CP002360">
    <property type="protein sequence ID" value="AEE95315.1"/>
    <property type="molecule type" value="Genomic_DNA"/>
</dbReference>
<dbReference type="Proteomes" id="UP000008457">
    <property type="component" value="Chromosome"/>
</dbReference>
<organism evidence="2 3">
    <name type="scientific">Mahella australiensis (strain DSM 15567 / CIP 107919 / 50-1 BON)</name>
    <dbReference type="NCBI Taxonomy" id="697281"/>
    <lineage>
        <taxon>Bacteria</taxon>
        <taxon>Bacillati</taxon>
        <taxon>Bacillota</taxon>
        <taxon>Clostridia</taxon>
        <taxon>Thermoanaerobacterales</taxon>
        <taxon>Thermoanaerobacterales Family IV. Incertae Sedis</taxon>
        <taxon>Mahella</taxon>
    </lineage>
</organism>
<gene>
    <name evidence="2" type="ordered locus">Mahau_0092</name>
</gene>
<dbReference type="GO" id="GO:0016301">
    <property type="term" value="F:kinase activity"/>
    <property type="evidence" value="ECO:0007669"/>
    <property type="project" value="UniProtKB-KW"/>
</dbReference>
<dbReference type="HOGENOM" id="CLU_200454_0_0_9"/>
<keyword evidence="2" id="KW-0808">Transferase</keyword>
<sequence length="74" mass="8682">MYKVTTIDGYHAERQHTEEQMATVLSKMMELERQIKIAKEAEVELRKCREQLEELAMEYVGGNDYCVVKEGLEQ</sequence>
<evidence type="ECO:0000313" key="3">
    <source>
        <dbReference type="Proteomes" id="UP000008457"/>
    </source>
</evidence>
<dbReference type="KEGG" id="mas:Mahau_0092"/>
<proteinExistence type="predicted"/>
<protein>
    <submittedName>
        <fullName evidence="2">A kinase (PRKA) anchor protein (Yotiao) 9</fullName>
    </submittedName>
</protein>
<feature type="coiled-coil region" evidence="1">
    <location>
        <begin position="14"/>
        <end position="58"/>
    </location>
</feature>
<evidence type="ECO:0000313" key="2">
    <source>
        <dbReference type="EMBL" id="AEE95315.1"/>
    </source>
</evidence>
<keyword evidence="3" id="KW-1185">Reference proteome</keyword>
<reference evidence="3" key="1">
    <citation type="submission" date="2010-11" db="EMBL/GenBank/DDBJ databases">
        <title>The complete genome of Mahella australiensis DSM 15567.</title>
        <authorList>
            <consortium name="US DOE Joint Genome Institute (JGI-PGF)"/>
            <person name="Lucas S."/>
            <person name="Copeland A."/>
            <person name="Lapidus A."/>
            <person name="Bruce D."/>
            <person name="Goodwin L."/>
            <person name="Pitluck S."/>
            <person name="Kyrpides N."/>
            <person name="Mavromatis K."/>
            <person name="Pagani I."/>
            <person name="Ivanova N."/>
            <person name="Teshima H."/>
            <person name="Brettin T."/>
            <person name="Detter J.C."/>
            <person name="Han C."/>
            <person name="Tapia R."/>
            <person name="Land M."/>
            <person name="Hauser L."/>
            <person name="Markowitz V."/>
            <person name="Cheng J.-F."/>
            <person name="Hugenholtz P."/>
            <person name="Woyke T."/>
            <person name="Wu D."/>
            <person name="Spring S."/>
            <person name="Pukall R."/>
            <person name="Steenblock K."/>
            <person name="Schneider S."/>
            <person name="Klenk H.-P."/>
            <person name="Eisen J.A."/>
        </authorList>
    </citation>
    <scope>NUCLEOTIDE SEQUENCE [LARGE SCALE GENOMIC DNA]</scope>
    <source>
        <strain evidence="3">DSM 15567 / CIP 107919 / 50-1 BON</strain>
    </source>
</reference>
<reference evidence="2 3" key="2">
    <citation type="journal article" date="2011" name="Stand. Genomic Sci.">
        <title>Complete genome sequence of Mahella australiensis type strain (50-1 BON).</title>
        <authorList>
            <person name="Sikorski J."/>
            <person name="Teshima H."/>
            <person name="Nolan M."/>
            <person name="Lucas S."/>
            <person name="Hammon N."/>
            <person name="Deshpande S."/>
            <person name="Cheng J.F."/>
            <person name="Pitluck S."/>
            <person name="Liolios K."/>
            <person name="Pagani I."/>
            <person name="Ivanova N."/>
            <person name="Huntemann M."/>
            <person name="Mavromatis K."/>
            <person name="Ovchinikova G."/>
            <person name="Pati A."/>
            <person name="Tapia R."/>
            <person name="Han C."/>
            <person name="Goodwin L."/>
            <person name="Chen A."/>
            <person name="Palaniappan K."/>
            <person name="Land M."/>
            <person name="Hauser L."/>
            <person name="Ngatchou-Djao O.D."/>
            <person name="Rohde M."/>
            <person name="Pukall R."/>
            <person name="Spring S."/>
            <person name="Abt B."/>
            <person name="Goker M."/>
            <person name="Detter J.C."/>
            <person name="Woyke T."/>
            <person name="Bristow J."/>
            <person name="Markowitz V."/>
            <person name="Hugenholtz P."/>
            <person name="Eisen J.A."/>
            <person name="Kyrpides N.C."/>
            <person name="Klenk H.P."/>
            <person name="Lapidus A."/>
        </authorList>
    </citation>
    <scope>NUCLEOTIDE SEQUENCE [LARGE SCALE GENOMIC DNA]</scope>
    <source>
        <strain evidence="3">DSM 15567 / CIP 107919 / 50-1 BON</strain>
    </source>
</reference>
<dbReference type="RefSeq" id="WP_013779749.1">
    <property type="nucleotide sequence ID" value="NC_015520.1"/>
</dbReference>
<accession>F3ZVG5</accession>
<keyword evidence="2" id="KW-0418">Kinase</keyword>
<keyword evidence="1" id="KW-0175">Coiled coil</keyword>
<evidence type="ECO:0000256" key="1">
    <source>
        <dbReference type="SAM" id="Coils"/>
    </source>
</evidence>
<dbReference type="STRING" id="697281.Mahau_0092"/>